<keyword evidence="2 6" id="KW-0805">Transcription regulation</keyword>
<dbReference type="GO" id="GO:0003677">
    <property type="term" value="F:DNA binding"/>
    <property type="evidence" value="ECO:0007669"/>
    <property type="project" value="InterPro"/>
</dbReference>
<evidence type="ECO:0000256" key="3">
    <source>
        <dbReference type="ARBA" id="ARBA00023016"/>
    </source>
</evidence>
<sequence>MVTERGLQVLRAIVQDYVDTHEPVGSRTIVERHAFGVSAATIRNDMALLEDEELITAPHTSSGRVPTDKGYRVFVDHLAELRPLTHAQRAAISSFLEGPTDLDDVLMRTVRALTQVTGQVAIVQYPSFEQASVSHVELVNLGGGRVLVVVVTDTGRVSQRLALVHDELDDTDIVRLRALFGDLVVRRSVREGAQRVGALLADDEASAADGSAPDGATRAIARVLAEELDEFRQDRLLLAGAANLARRESDFRGSIYPLLEAIEEQVTLLRLMGEMVADEHGLAASIGRENEPFGLSEASVVTSDYDATGGTARVGVLGPTRMDYPSNLASVRAVARYLSRMLDDDENAR</sequence>
<dbReference type="HAMAP" id="MF_00081">
    <property type="entry name" value="HrcA"/>
    <property type="match status" value="1"/>
</dbReference>
<gene>
    <name evidence="6 8" type="primary">hrcA</name>
    <name evidence="8" type="ORF">F6B43_01875</name>
</gene>
<dbReference type="PANTHER" id="PTHR34824:SF1">
    <property type="entry name" value="HEAT-INDUCIBLE TRANSCRIPTION REPRESSOR HRCA"/>
    <property type="match status" value="1"/>
</dbReference>
<proteinExistence type="inferred from homology"/>
<evidence type="ECO:0000259" key="7">
    <source>
        <dbReference type="Pfam" id="PF01628"/>
    </source>
</evidence>
<dbReference type="OrthoDB" id="9783139at2"/>
<organism evidence="8 9">
    <name type="scientific">Microbacterium rhizomatis</name>
    <dbReference type="NCBI Taxonomy" id="1631477"/>
    <lineage>
        <taxon>Bacteria</taxon>
        <taxon>Bacillati</taxon>
        <taxon>Actinomycetota</taxon>
        <taxon>Actinomycetes</taxon>
        <taxon>Micrococcales</taxon>
        <taxon>Microbacteriaceae</taxon>
        <taxon>Microbacterium</taxon>
    </lineage>
</organism>
<dbReference type="Pfam" id="PF01628">
    <property type="entry name" value="HrcA"/>
    <property type="match status" value="1"/>
</dbReference>
<evidence type="ECO:0000256" key="2">
    <source>
        <dbReference type="ARBA" id="ARBA00023015"/>
    </source>
</evidence>
<dbReference type="SUPFAM" id="SSF55781">
    <property type="entry name" value="GAF domain-like"/>
    <property type="match status" value="1"/>
</dbReference>
<feature type="domain" description="Heat-inducible transcription repressor HrcA C-terminal" evidence="7">
    <location>
        <begin position="103"/>
        <end position="325"/>
    </location>
</feature>
<dbReference type="InterPro" id="IPR023120">
    <property type="entry name" value="WHTH_transcript_rep_HrcA_IDD"/>
</dbReference>
<dbReference type="InterPro" id="IPR029016">
    <property type="entry name" value="GAF-like_dom_sf"/>
</dbReference>
<keyword evidence="9" id="KW-1185">Reference proteome</keyword>
<keyword evidence="4 6" id="KW-0804">Transcription</keyword>
<dbReference type="Gene3D" id="3.30.450.40">
    <property type="match status" value="1"/>
</dbReference>
<dbReference type="Gene3D" id="1.10.10.10">
    <property type="entry name" value="Winged helix-like DNA-binding domain superfamily/Winged helix DNA-binding domain"/>
    <property type="match status" value="1"/>
</dbReference>
<dbReference type="FunFam" id="1.10.10.10:FF:000049">
    <property type="entry name" value="Heat-inducible transcription repressor HrcA"/>
    <property type="match status" value="1"/>
</dbReference>
<name>A0A5J5J354_9MICO</name>
<dbReference type="Proteomes" id="UP000325827">
    <property type="component" value="Unassembled WGS sequence"/>
</dbReference>
<evidence type="ECO:0000256" key="4">
    <source>
        <dbReference type="ARBA" id="ARBA00023163"/>
    </source>
</evidence>
<dbReference type="InterPro" id="IPR021153">
    <property type="entry name" value="HrcA_C"/>
</dbReference>
<evidence type="ECO:0000256" key="1">
    <source>
        <dbReference type="ARBA" id="ARBA00022491"/>
    </source>
</evidence>
<evidence type="ECO:0000313" key="9">
    <source>
        <dbReference type="Proteomes" id="UP000325827"/>
    </source>
</evidence>
<dbReference type="EMBL" id="VYSA01000001">
    <property type="protein sequence ID" value="KAA9110460.1"/>
    <property type="molecule type" value="Genomic_DNA"/>
</dbReference>
<dbReference type="SUPFAM" id="SSF46785">
    <property type="entry name" value="Winged helix' DNA-binding domain"/>
    <property type="match status" value="1"/>
</dbReference>
<dbReference type="Gene3D" id="3.30.390.60">
    <property type="entry name" value="Heat-inducible transcription repressor hrca homolog, domain 3"/>
    <property type="match status" value="1"/>
</dbReference>
<evidence type="ECO:0000313" key="8">
    <source>
        <dbReference type="EMBL" id="KAA9110460.1"/>
    </source>
</evidence>
<dbReference type="GO" id="GO:0045892">
    <property type="term" value="P:negative regulation of DNA-templated transcription"/>
    <property type="evidence" value="ECO:0007669"/>
    <property type="project" value="UniProtKB-UniRule"/>
</dbReference>
<dbReference type="PIRSF" id="PIRSF005485">
    <property type="entry name" value="HrcA"/>
    <property type="match status" value="1"/>
</dbReference>
<dbReference type="NCBIfam" id="TIGR00331">
    <property type="entry name" value="hrcA"/>
    <property type="match status" value="1"/>
</dbReference>
<comment type="function">
    <text evidence="5 6">Negative regulator of class I heat shock genes (grpE-dnaK-dnaJ and groELS operons). Prevents heat-shock induction of these operons.</text>
</comment>
<reference evidence="9" key="1">
    <citation type="submission" date="2019-09" db="EMBL/GenBank/DDBJ databases">
        <title>Mumia zhuanghuii sp. nov. isolated from the intestinal contents of plateau pika (Ochotona curzoniae) in the Qinghai-Tibet plateau of China.</title>
        <authorList>
            <person name="Tian Z."/>
        </authorList>
    </citation>
    <scope>NUCLEOTIDE SEQUENCE [LARGE SCALE GENOMIC DNA]</scope>
    <source>
        <strain evidence="9">JCM 30598</strain>
    </source>
</reference>
<keyword evidence="1 6" id="KW-0678">Repressor</keyword>
<evidence type="ECO:0000256" key="6">
    <source>
        <dbReference type="HAMAP-Rule" id="MF_00081"/>
    </source>
</evidence>
<dbReference type="InterPro" id="IPR036388">
    <property type="entry name" value="WH-like_DNA-bd_sf"/>
</dbReference>
<dbReference type="InterPro" id="IPR036390">
    <property type="entry name" value="WH_DNA-bd_sf"/>
</dbReference>
<dbReference type="InterPro" id="IPR002571">
    <property type="entry name" value="HrcA"/>
</dbReference>
<evidence type="ECO:0000256" key="5">
    <source>
        <dbReference type="ARBA" id="ARBA00055319"/>
    </source>
</evidence>
<protein>
    <recommendedName>
        <fullName evidence="6">Heat-inducible transcription repressor HrcA</fullName>
    </recommendedName>
</protein>
<dbReference type="AlphaFoldDB" id="A0A5J5J354"/>
<comment type="caution">
    <text evidence="8">The sequence shown here is derived from an EMBL/GenBank/DDBJ whole genome shotgun (WGS) entry which is preliminary data.</text>
</comment>
<accession>A0A5J5J354</accession>
<dbReference type="RefSeq" id="WP_150447235.1">
    <property type="nucleotide sequence ID" value="NZ_VYSA01000001.1"/>
</dbReference>
<comment type="similarity">
    <text evidence="6">Belongs to the HrcA family.</text>
</comment>
<dbReference type="PANTHER" id="PTHR34824">
    <property type="entry name" value="HEAT-INDUCIBLE TRANSCRIPTION REPRESSOR HRCA"/>
    <property type="match status" value="1"/>
</dbReference>
<keyword evidence="3 6" id="KW-0346">Stress response</keyword>